<dbReference type="Proteomes" id="UP000613768">
    <property type="component" value="Unassembled WGS sequence"/>
</dbReference>
<evidence type="ECO:0000313" key="2">
    <source>
        <dbReference type="Proteomes" id="UP000613768"/>
    </source>
</evidence>
<keyword evidence="2" id="KW-1185">Reference proteome</keyword>
<dbReference type="EMBL" id="JACYTR010000019">
    <property type="protein sequence ID" value="MBD8526272.1"/>
    <property type="molecule type" value="Genomic_DNA"/>
</dbReference>
<protein>
    <submittedName>
        <fullName evidence="1">Uncharacterized protein</fullName>
    </submittedName>
</protein>
<dbReference type="AlphaFoldDB" id="A0AAW3ZM62"/>
<comment type="caution">
    <text evidence="1">The sequence shown here is derived from an EMBL/GenBank/DDBJ whole genome shotgun (WGS) entry which is preliminary data.</text>
</comment>
<reference evidence="1 2" key="1">
    <citation type="submission" date="2020-09" db="EMBL/GenBank/DDBJ databases">
        <title>Pseudoxanthomonas sp. CAU 1598 isolated from sand of Yaerae Beach.</title>
        <authorList>
            <person name="Kim W."/>
        </authorList>
    </citation>
    <scope>NUCLEOTIDE SEQUENCE [LARGE SCALE GENOMIC DNA]</scope>
    <source>
        <strain evidence="1 2">CAU 1598</strain>
    </source>
</reference>
<gene>
    <name evidence="1" type="ORF">IFO71_11040</name>
</gene>
<accession>A0AAW3ZM62</accession>
<name>A0AAW3ZM62_9GAMM</name>
<evidence type="ECO:0000313" key="1">
    <source>
        <dbReference type="EMBL" id="MBD8526272.1"/>
    </source>
</evidence>
<organism evidence="1 2">
    <name type="scientific">Pseudomarimonas arenosa</name>
    <dbReference type="NCBI Taxonomy" id="2774145"/>
    <lineage>
        <taxon>Bacteria</taxon>
        <taxon>Pseudomonadati</taxon>
        <taxon>Pseudomonadota</taxon>
        <taxon>Gammaproteobacteria</taxon>
        <taxon>Lysobacterales</taxon>
        <taxon>Lysobacteraceae</taxon>
        <taxon>Pseudomarimonas</taxon>
    </lineage>
</organism>
<sequence length="267" mass="29905">MFDDDAAPKAAALSPRNRSAQLLYQGEFNSFVSVVSSSVGNCCPGLELDFRSAWRRVLCGITLVEHNNYVVQADPGLEQLLHHRLLEVDGHPTVAMAHGPSADGTGDEAYSPFTMEWSNTFALILQKAGQKVPCKFSAEVAPHELKPTHQKTITVELEVRNFFEPDSGLISDAIAEPGELTRGLCSPWQNDFRECVCYYWASSRPDYINLEPAENGSRGDNWMSKVRDGEYVIDDYQDQRLIDYADLFARWEEVLKFQIGGRDAPEP</sequence>
<proteinExistence type="predicted"/>